<dbReference type="PANTHER" id="PTHR11236:SF9">
    <property type="entry name" value="ANTHRANILATE SYNTHASE COMPONENT 1"/>
    <property type="match status" value="1"/>
</dbReference>
<sequence>MESDWAVSESHISSGHLQWPHLPMYSCTGTQIQETLAVLDLVATTLTLQLPKRAFLELGLPIYEALSERFPRSEMVLLESLGRTSDARSTLVAADPLLTIEVRGICVRLTGTDVVLEAIAPHLHCFACEYANQARHYTLPSRRELWNFLRQLERAFSVSGQQGEVPLALFGYWGYETISYIEPVLGQSDDAQRGPDIALGLYRTLVSLQEDVATVTHYGVVEEDAVSAASIAALCEEAAVCPPERQDVVCTTFELHYETTREAYLGKCRQALTHIGLGDVYQIQIGQKLTIQSGMSPLQLYKRLRERNPSPYMYLFTAGSRTVVGASPELFVRTEGQRIVMRPIAGTVGKAGGLSGEQAKAILHGSEKEVAEHLMLVDLCRNDICRTCLPHSLNVTELMAIEEYSHVYHMVSNVSGEVDRERDKYDVFMLAFPAGTMTGTPKIRAIELIDSIEDSAREQYAGAVGLIGIGNNYLNTALCIRSAVFHDGVYTLRASAGIVADSVPESEYRETLHKLGSVFNAITDQELA</sequence>
<dbReference type="InterPro" id="IPR015890">
    <property type="entry name" value="Chorismate_C"/>
</dbReference>
<dbReference type="Proteomes" id="UP000319349">
    <property type="component" value="Chromosome"/>
</dbReference>
<feature type="domain" description="Chorismate-utilising enzyme C-terminal" evidence="1">
    <location>
        <begin position="261"/>
        <end position="514"/>
    </location>
</feature>
<dbReference type="PRINTS" id="PR00095">
    <property type="entry name" value="ANTSNTHASEI"/>
</dbReference>
<dbReference type="Pfam" id="PF04715">
    <property type="entry name" value="Anth_synt_I_N"/>
    <property type="match status" value="1"/>
</dbReference>
<dbReference type="InterPro" id="IPR005801">
    <property type="entry name" value="ADC_synthase"/>
</dbReference>
<proteinExistence type="predicted"/>
<dbReference type="Pfam" id="PF00425">
    <property type="entry name" value="Chorismate_bind"/>
    <property type="match status" value="1"/>
</dbReference>
<evidence type="ECO:0000313" key="3">
    <source>
        <dbReference type="EMBL" id="QDI03451.1"/>
    </source>
</evidence>
<protein>
    <submittedName>
        <fullName evidence="3">Anthranilate synthase component I family protein</fullName>
    </submittedName>
</protein>
<feature type="domain" description="Anthranilate synthase component I N-terminal" evidence="2">
    <location>
        <begin position="63"/>
        <end position="207"/>
    </location>
</feature>
<organism evidence="3 4">
    <name type="scientific">Xanthomonas cerealis pv. cerealis</name>
    <dbReference type="NCBI Taxonomy" id="152263"/>
    <lineage>
        <taxon>Bacteria</taxon>
        <taxon>Pseudomonadati</taxon>
        <taxon>Pseudomonadota</taxon>
        <taxon>Gammaproteobacteria</taxon>
        <taxon>Lysobacterales</taxon>
        <taxon>Lysobacteraceae</taxon>
        <taxon>Xanthomonas</taxon>
        <taxon>Xanthomonas translucens group</taxon>
        <taxon>Xanthomonas cerealis</taxon>
    </lineage>
</organism>
<dbReference type="GO" id="GO:0000162">
    <property type="term" value="P:L-tryptophan biosynthetic process"/>
    <property type="evidence" value="ECO:0007669"/>
    <property type="project" value="TreeGrafter"/>
</dbReference>
<accession>A0A514EBL8</accession>
<dbReference type="EMBL" id="CP038228">
    <property type="protein sequence ID" value="QDI03451.1"/>
    <property type="molecule type" value="Genomic_DNA"/>
</dbReference>
<reference evidence="3 4" key="1">
    <citation type="submission" date="2019-03" db="EMBL/GenBank/DDBJ databases">
        <title>Tal1 in Xanthomonas translucens pv. cerealis Contributes to Virulence in Bacterial Leaf Streak of Wheat.</title>
        <authorList>
            <person name="Shah S.M.A."/>
            <person name="Haq F."/>
            <person name="Ma W."/>
            <person name="Xu X."/>
            <person name="Wang S."/>
            <person name="Xu Z."/>
            <person name="Zou L."/>
            <person name="Zhu B."/>
            <person name="Chen G."/>
        </authorList>
    </citation>
    <scope>NUCLEOTIDE SEQUENCE [LARGE SCALE GENOMIC DNA]</scope>
    <source>
        <strain evidence="3 4">01</strain>
    </source>
</reference>
<dbReference type="InterPro" id="IPR019999">
    <property type="entry name" value="Anth_synth_I-like"/>
</dbReference>
<evidence type="ECO:0000259" key="1">
    <source>
        <dbReference type="Pfam" id="PF00425"/>
    </source>
</evidence>
<evidence type="ECO:0000259" key="2">
    <source>
        <dbReference type="Pfam" id="PF04715"/>
    </source>
</evidence>
<dbReference type="Gene3D" id="3.60.120.10">
    <property type="entry name" value="Anthranilate synthase"/>
    <property type="match status" value="1"/>
</dbReference>
<keyword evidence="4" id="KW-1185">Reference proteome</keyword>
<dbReference type="PANTHER" id="PTHR11236">
    <property type="entry name" value="AMINOBENZOATE/ANTHRANILATE SYNTHASE"/>
    <property type="match status" value="1"/>
</dbReference>
<dbReference type="SUPFAM" id="SSF56322">
    <property type="entry name" value="ADC synthase"/>
    <property type="match status" value="1"/>
</dbReference>
<dbReference type="InterPro" id="IPR006805">
    <property type="entry name" value="Anth_synth_I_N"/>
</dbReference>
<gene>
    <name evidence="3" type="ORF">E4A48_06885</name>
</gene>
<name>A0A514EBL8_9XANT</name>
<dbReference type="AlphaFoldDB" id="A0A514EBL8"/>
<evidence type="ECO:0000313" key="4">
    <source>
        <dbReference type="Proteomes" id="UP000319349"/>
    </source>
</evidence>